<dbReference type="GO" id="GO:0032259">
    <property type="term" value="P:methylation"/>
    <property type="evidence" value="ECO:0007669"/>
    <property type="project" value="UniProtKB-KW"/>
</dbReference>
<evidence type="ECO:0000313" key="9">
    <source>
        <dbReference type="Proteomes" id="UP000799324"/>
    </source>
</evidence>
<keyword evidence="9" id="KW-1185">Reference proteome</keyword>
<feature type="domain" description="SET" evidence="6">
    <location>
        <begin position="157"/>
        <end position="274"/>
    </location>
</feature>
<keyword evidence="5" id="KW-0804">Transcription</keyword>
<feature type="non-terminal residue" evidence="8">
    <location>
        <position position="1"/>
    </location>
</feature>
<dbReference type="InterPro" id="IPR001214">
    <property type="entry name" value="SET_dom"/>
</dbReference>
<dbReference type="Proteomes" id="UP000799324">
    <property type="component" value="Unassembled WGS sequence"/>
</dbReference>
<dbReference type="EMBL" id="MU004417">
    <property type="protein sequence ID" value="KAF2651771.1"/>
    <property type="molecule type" value="Genomic_DNA"/>
</dbReference>
<keyword evidence="4" id="KW-0805">Transcription regulation</keyword>
<dbReference type="GO" id="GO:0003682">
    <property type="term" value="F:chromatin binding"/>
    <property type="evidence" value="ECO:0007669"/>
    <property type="project" value="TreeGrafter"/>
</dbReference>
<evidence type="ECO:0000259" key="6">
    <source>
        <dbReference type="PROSITE" id="PS50280"/>
    </source>
</evidence>
<dbReference type="InterPro" id="IPR046341">
    <property type="entry name" value="SET_dom_sf"/>
</dbReference>
<gene>
    <name evidence="8" type="ORF">K491DRAFT_567904</name>
</gene>
<reference evidence="8" key="1">
    <citation type="journal article" date="2020" name="Stud. Mycol.">
        <title>101 Dothideomycetes genomes: a test case for predicting lifestyles and emergence of pathogens.</title>
        <authorList>
            <person name="Haridas S."/>
            <person name="Albert R."/>
            <person name="Binder M."/>
            <person name="Bloem J."/>
            <person name="Labutti K."/>
            <person name="Salamov A."/>
            <person name="Andreopoulos B."/>
            <person name="Baker S."/>
            <person name="Barry K."/>
            <person name="Bills G."/>
            <person name="Bluhm B."/>
            <person name="Cannon C."/>
            <person name="Castanera R."/>
            <person name="Culley D."/>
            <person name="Daum C."/>
            <person name="Ezra D."/>
            <person name="Gonzalez J."/>
            <person name="Henrissat B."/>
            <person name="Kuo A."/>
            <person name="Liang C."/>
            <person name="Lipzen A."/>
            <person name="Lutzoni F."/>
            <person name="Magnuson J."/>
            <person name="Mondo S."/>
            <person name="Nolan M."/>
            <person name="Ohm R."/>
            <person name="Pangilinan J."/>
            <person name="Park H.-J."/>
            <person name="Ramirez L."/>
            <person name="Alfaro M."/>
            <person name="Sun H."/>
            <person name="Tritt A."/>
            <person name="Yoshinaga Y."/>
            <person name="Zwiers L.-H."/>
            <person name="Turgeon B."/>
            <person name="Goodwin S."/>
            <person name="Spatafora J."/>
            <person name="Crous P."/>
            <person name="Grigoriev I."/>
        </authorList>
    </citation>
    <scope>NUCLEOTIDE SEQUENCE</scope>
    <source>
        <strain evidence="8">CBS 122681</strain>
    </source>
</reference>
<dbReference type="AlphaFoldDB" id="A0A6A6SXP4"/>
<feature type="non-terminal residue" evidence="8">
    <location>
        <position position="287"/>
    </location>
</feature>
<dbReference type="SUPFAM" id="SSF82199">
    <property type="entry name" value="SET domain"/>
    <property type="match status" value="1"/>
</dbReference>
<organism evidence="8 9">
    <name type="scientific">Lophiostoma macrostomum CBS 122681</name>
    <dbReference type="NCBI Taxonomy" id="1314788"/>
    <lineage>
        <taxon>Eukaryota</taxon>
        <taxon>Fungi</taxon>
        <taxon>Dikarya</taxon>
        <taxon>Ascomycota</taxon>
        <taxon>Pezizomycotina</taxon>
        <taxon>Dothideomycetes</taxon>
        <taxon>Pleosporomycetidae</taxon>
        <taxon>Pleosporales</taxon>
        <taxon>Lophiostomataceae</taxon>
        <taxon>Lophiostoma</taxon>
    </lineage>
</organism>
<dbReference type="OrthoDB" id="6141102at2759"/>
<evidence type="ECO:0000256" key="1">
    <source>
        <dbReference type="ARBA" id="ARBA00022603"/>
    </source>
</evidence>
<dbReference type="InterPro" id="IPR026489">
    <property type="entry name" value="CXC_dom"/>
</dbReference>
<evidence type="ECO:0000256" key="2">
    <source>
        <dbReference type="ARBA" id="ARBA00022679"/>
    </source>
</evidence>
<dbReference type="Gene3D" id="2.170.270.10">
    <property type="entry name" value="SET domain"/>
    <property type="match status" value="1"/>
</dbReference>
<name>A0A6A6SXP4_9PLEO</name>
<evidence type="ECO:0000256" key="3">
    <source>
        <dbReference type="ARBA" id="ARBA00022691"/>
    </source>
</evidence>
<dbReference type="GO" id="GO:0031507">
    <property type="term" value="P:heterochromatin formation"/>
    <property type="evidence" value="ECO:0007669"/>
    <property type="project" value="TreeGrafter"/>
</dbReference>
<dbReference type="PROSITE" id="PS50280">
    <property type="entry name" value="SET"/>
    <property type="match status" value="1"/>
</dbReference>
<proteinExistence type="predicted"/>
<evidence type="ECO:0000259" key="7">
    <source>
        <dbReference type="PROSITE" id="PS51633"/>
    </source>
</evidence>
<feature type="domain" description="CXC" evidence="7">
    <location>
        <begin position="39"/>
        <end position="150"/>
    </location>
</feature>
<dbReference type="PROSITE" id="PS51633">
    <property type="entry name" value="CXC"/>
    <property type="match status" value="1"/>
</dbReference>
<keyword evidence="2" id="KW-0808">Transferase</keyword>
<dbReference type="SMART" id="SM00317">
    <property type="entry name" value="SET"/>
    <property type="match status" value="1"/>
</dbReference>
<dbReference type="PANTHER" id="PTHR45747:SF4">
    <property type="entry name" value="HISTONE-LYSINE N-METHYLTRANSFERASE E(Z)"/>
    <property type="match status" value="1"/>
</dbReference>
<dbReference type="Pfam" id="PF00856">
    <property type="entry name" value="SET"/>
    <property type="match status" value="1"/>
</dbReference>
<sequence>EDPDSDLERSMNYHISYNFPQTPAQPPLDQNDYRPRYSNEKWQRTKTWNMKERRPFHPCIHAGSCADANCRCFREQIFCERSCSCSASCERRYSGCTCKSKNLPCSPNKGCTCRAVNRECDPELCRGCGAAEALDPNNRYREGGACRNVSILRGVTKKTLLGTSTVHGWGLFTGEDFQQDDYIGEYTGERITETEMSRREVVYQHEDTMYGWGLTDSNIDGTHAGNRLRFINHSRDKKVINCYPRVELCNTIIRIGLYATGPMKAGIELFFDYGYSDEVLKNFKPPK</sequence>
<accession>A0A6A6SXP4</accession>
<evidence type="ECO:0000256" key="5">
    <source>
        <dbReference type="ARBA" id="ARBA00023163"/>
    </source>
</evidence>
<keyword evidence="3" id="KW-0949">S-adenosyl-L-methionine</keyword>
<evidence type="ECO:0000256" key="4">
    <source>
        <dbReference type="ARBA" id="ARBA00023015"/>
    </source>
</evidence>
<dbReference type="GO" id="GO:0046976">
    <property type="term" value="F:histone H3K27 methyltransferase activity"/>
    <property type="evidence" value="ECO:0007669"/>
    <property type="project" value="TreeGrafter"/>
</dbReference>
<dbReference type="InterPro" id="IPR045318">
    <property type="entry name" value="EZH1/2-like"/>
</dbReference>
<dbReference type="PANTHER" id="PTHR45747">
    <property type="entry name" value="HISTONE-LYSINE N-METHYLTRANSFERASE E(Z)"/>
    <property type="match status" value="1"/>
</dbReference>
<protein>
    <submittedName>
        <fullName evidence="8">SET domain-containing protein</fullName>
    </submittedName>
</protein>
<keyword evidence="1" id="KW-0489">Methyltransferase</keyword>
<evidence type="ECO:0000313" key="8">
    <source>
        <dbReference type="EMBL" id="KAF2651771.1"/>
    </source>
</evidence>
<dbReference type="GO" id="GO:0005634">
    <property type="term" value="C:nucleus"/>
    <property type="evidence" value="ECO:0007669"/>
    <property type="project" value="TreeGrafter"/>
</dbReference>